<dbReference type="Proteomes" id="UP000271468">
    <property type="component" value="Unassembled WGS sequence"/>
</dbReference>
<gene>
    <name evidence="1" type="ORF">ALQ65_03789</name>
</gene>
<dbReference type="AlphaFoldDB" id="A0A0P9LSJ3"/>
<dbReference type="RefSeq" id="WP_230080973.1">
    <property type="nucleotide sequence ID" value="NZ_LJPZ01000320.1"/>
</dbReference>
<organism evidence="1 2">
    <name type="scientific">Pseudomonas syringae pv. coriandricola</name>
    <dbReference type="NCBI Taxonomy" id="264453"/>
    <lineage>
        <taxon>Bacteria</taxon>
        <taxon>Pseudomonadati</taxon>
        <taxon>Pseudomonadota</taxon>
        <taxon>Gammaproteobacteria</taxon>
        <taxon>Pseudomonadales</taxon>
        <taxon>Pseudomonadaceae</taxon>
        <taxon>Pseudomonas</taxon>
    </lineage>
</organism>
<proteinExistence type="predicted"/>
<sequence length="79" mass="8654">MDGKKQMSTEKQAAVAAWTVLLDDRFALMENPGSQHKALLVSAHALHRSHVINDEDLSDMLELADGALAYAVEVQTGEY</sequence>
<name>A0A0P9LSJ3_9PSED</name>
<reference evidence="1 2" key="1">
    <citation type="submission" date="2018-08" db="EMBL/GenBank/DDBJ databases">
        <title>Recombination of ecologically and evolutionarily significant loci maintains genetic cohesion in the Pseudomonas syringae species complex.</title>
        <authorList>
            <person name="Dillon M."/>
            <person name="Thakur S."/>
            <person name="Almeida R.N.D."/>
            <person name="Weir B.S."/>
            <person name="Guttman D.S."/>
        </authorList>
    </citation>
    <scope>NUCLEOTIDE SEQUENCE [LARGE SCALE GENOMIC DNA]</scope>
    <source>
        <strain evidence="1 2">ICMP 12341</strain>
    </source>
</reference>
<evidence type="ECO:0000313" key="1">
    <source>
        <dbReference type="EMBL" id="RMN07366.1"/>
    </source>
</evidence>
<comment type="caution">
    <text evidence="1">The sequence shown here is derived from an EMBL/GenBank/DDBJ whole genome shotgun (WGS) entry which is preliminary data.</text>
</comment>
<evidence type="ECO:0000313" key="2">
    <source>
        <dbReference type="Proteomes" id="UP000271468"/>
    </source>
</evidence>
<accession>A0A0P9LSJ3</accession>
<dbReference type="EMBL" id="RBOV01000367">
    <property type="protein sequence ID" value="RMN07366.1"/>
    <property type="molecule type" value="Genomic_DNA"/>
</dbReference>
<protein>
    <submittedName>
        <fullName evidence="1">Uncharacterized protein</fullName>
    </submittedName>
</protein>